<dbReference type="RefSeq" id="WP_107893870.1">
    <property type="nucleotide sequence ID" value="NZ_PYWM01000001.1"/>
</dbReference>
<comment type="caution">
    <text evidence="2">The sequence shown here is derived from an EMBL/GenBank/DDBJ whole genome shotgun (WGS) entry which is preliminary data.</text>
</comment>
<name>A0A4U2Z945_9BACI</name>
<protein>
    <submittedName>
        <fullName evidence="2">Uncharacterized protein</fullName>
    </submittedName>
</protein>
<evidence type="ECO:0000256" key="1">
    <source>
        <dbReference type="SAM" id="Phobius"/>
    </source>
</evidence>
<evidence type="ECO:0000313" key="2">
    <source>
        <dbReference type="EMBL" id="TKI70102.1"/>
    </source>
</evidence>
<keyword evidence="3" id="KW-1185">Reference proteome</keyword>
<organism evidence="2 3">
    <name type="scientific">Lysinibacillus mangiferihumi</name>
    <dbReference type="NCBI Taxonomy" id="1130819"/>
    <lineage>
        <taxon>Bacteria</taxon>
        <taxon>Bacillati</taxon>
        <taxon>Bacillota</taxon>
        <taxon>Bacilli</taxon>
        <taxon>Bacillales</taxon>
        <taxon>Bacillaceae</taxon>
        <taxon>Lysinibacillus</taxon>
    </lineage>
</organism>
<gene>
    <name evidence="2" type="ORF">FC756_08325</name>
</gene>
<accession>A0A4U2Z945</accession>
<sequence length="217" mass="24870">MYILNTKIKWSNFQIIFTTLILTMVVSFMKALIDVEIGKATNNLGGFCEKPVIQISCMYASGLLNVLSIAFAAIFGSVASLSYLRSKPSSYIRKQFNKIAKSHLDICDSSYKFEIFILGISASKSFENGEFQKATLINDIDKHLILLGDLENSTKMSVSLFAKESREFWYKHLLEVSCADDVIIGEKLNKRDLYFEQIKLERLFFDRILKTYKYTKN</sequence>
<feature type="transmembrane region" description="Helical" evidence="1">
    <location>
        <begin position="53"/>
        <end position="84"/>
    </location>
</feature>
<proteinExistence type="predicted"/>
<dbReference type="AlphaFoldDB" id="A0A4U2Z945"/>
<evidence type="ECO:0000313" key="3">
    <source>
        <dbReference type="Proteomes" id="UP000308744"/>
    </source>
</evidence>
<keyword evidence="1" id="KW-1133">Transmembrane helix</keyword>
<keyword evidence="1" id="KW-0472">Membrane</keyword>
<reference evidence="2 3" key="1">
    <citation type="submission" date="2019-04" db="EMBL/GenBank/DDBJ databases">
        <title>Lysinibacillus genome sequencing.</title>
        <authorList>
            <person name="Dunlap C."/>
        </authorList>
    </citation>
    <scope>NUCLEOTIDE SEQUENCE [LARGE SCALE GENOMIC DNA]</scope>
    <source>
        <strain evidence="2 3">CCTCC AB 2010389</strain>
    </source>
</reference>
<dbReference type="EMBL" id="SZPU01000022">
    <property type="protein sequence ID" value="TKI70102.1"/>
    <property type="molecule type" value="Genomic_DNA"/>
</dbReference>
<feature type="transmembrane region" description="Helical" evidence="1">
    <location>
        <begin position="12"/>
        <end position="33"/>
    </location>
</feature>
<dbReference type="Proteomes" id="UP000308744">
    <property type="component" value="Unassembled WGS sequence"/>
</dbReference>
<keyword evidence="1" id="KW-0812">Transmembrane</keyword>